<evidence type="ECO:0000256" key="8">
    <source>
        <dbReference type="RuleBase" id="RU363064"/>
    </source>
</evidence>
<dbReference type="PRINTS" id="PR00175">
    <property type="entry name" value="NAALASMPORT"/>
</dbReference>
<keyword evidence="6 8" id="KW-1133">Transmembrane helix</keyword>
<keyword evidence="10" id="KW-1185">Reference proteome</keyword>
<dbReference type="Proteomes" id="UP001236559">
    <property type="component" value="Unassembled WGS sequence"/>
</dbReference>
<feature type="transmembrane region" description="Helical" evidence="8">
    <location>
        <begin position="398"/>
        <end position="416"/>
    </location>
</feature>
<evidence type="ECO:0000256" key="4">
    <source>
        <dbReference type="ARBA" id="ARBA00022475"/>
    </source>
</evidence>
<feature type="transmembrane region" description="Helical" evidence="8">
    <location>
        <begin position="153"/>
        <end position="175"/>
    </location>
</feature>
<feature type="transmembrane region" description="Helical" evidence="8">
    <location>
        <begin position="253"/>
        <end position="274"/>
    </location>
</feature>
<evidence type="ECO:0000313" key="9">
    <source>
        <dbReference type="EMBL" id="MDQ0274836.1"/>
    </source>
</evidence>
<dbReference type="NCBIfam" id="TIGR00835">
    <property type="entry name" value="agcS"/>
    <property type="match status" value="1"/>
</dbReference>
<feature type="transmembrane region" description="Helical" evidence="8">
    <location>
        <begin position="103"/>
        <end position="122"/>
    </location>
</feature>
<dbReference type="RefSeq" id="WP_023055282.1">
    <property type="nucleotide sequence ID" value="NZ_JAUSTN010000004.1"/>
</dbReference>
<evidence type="ECO:0000256" key="1">
    <source>
        <dbReference type="ARBA" id="ARBA00004651"/>
    </source>
</evidence>
<evidence type="ECO:0000256" key="7">
    <source>
        <dbReference type="ARBA" id="ARBA00023136"/>
    </source>
</evidence>
<dbReference type="EMBL" id="JAUSTN010000004">
    <property type="protein sequence ID" value="MDQ0274836.1"/>
    <property type="molecule type" value="Genomic_DNA"/>
</dbReference>
<evidence type="ECO:0000256" key="5">
    <source>
        <dbReference type="ARBA" id="ARBA00022692"/>
    </source>
</evidence>
<evidence type="ECO:0000256" key="3">
    <source>
        <dbReference type="ARBA" id="ARBA00022448"/>
    </source>
</evidence>
<feature type="transmembrane region" description="Helical" evidence="8">
    <location>
        <begin position="76"/>
        <end position="97"/>
    </location>
</feature>
<keyword evidence="4 8" id="KW-1003">Cell membrane</keyword>
<keyword evidence="3 8" id="KW-0813">Transport</keyword>
<dbReference type="PANTHER" id="PTHR30330">
    <property type="entry name" value="AGSS FAMILY TRANSPORTER, SODIUM-ALANINE"/>
    <property type="match status" value="1"/>
</dbReference>
<keyword evidence="5 8" id="KW-0812">Transmembrane</keyword>
<comment type="similarity">
    <text evidence="2 8">Belongs to the alanine or glycine:cation symporter (AGCS) (TC 2.A.25) family.</text>
</comment>
<name>A0ABU0AVJ9_9FIRM</name>
<evidence type="ECO:0000256" key="6">
    <source>
        <dbReference type="ARBA" id="ARBA00022989"/>
    </source>
</evidence>
<evidence type="ECO:0000313" key="10">
    <source>
        <dbReference type="Proteomes" id="UP001236559"/>
    </source>
</evidence>
<sequence>MFELIWSKIYSITDFLWGIPLMILVIGVGIYLTFKAKFFQILHIKMWIKLTLGQLFNKTKKVEGDGQLNSYQALSAVLAGTVGSGNIAGVAAAIAVGGPGSVFWMWLIAIFGMATKMAEVSLSVKYRVKGLNGEYYGGPMYYMKKALGKTGSILASIYAIGLLILVLTDACFVQANTLATTAKDVFNIPLILSGVLLVAISLAVVLTGGINKIGAFCGKIVPPMIIVYIIGSLYVIFTNISNVPSAISSIFKYAFQPAPAIGGFAGATITLAMARGASRGIFSNEAGEGTAATVHATAITDHPIHQSMFGILEVFIDTIIICSLTSLSILASGVWSNGNTGAILTFDAFRSAWGSIGIYVLGIAVILFTYSSYLGFYVEFRTSVAYLFGEKTEKYLKWIFFIMPLIAVTMEIEKIWDMADMAVGFIVIPNLIALVLLGNKFSNLINEYLKR</sequence>
<feature type="transmembrane region" description="Helical" evidence="8">
    <location>
        <begin position="422"/>
        <end position="441"/>
    </location>
</feature>
<comment type="caution">
    <text evidence="9">The sequence shown here is derived from an EMBL/GenBank/DDBJ whole genome shotgun (WGS) entry which is preliminary data.</text>
</comment>
<comment type="subcellular location">
    <subcellularLocation>
        <location evidence="1 8">Cell membrane</location>
        <topology evidence="1 8">Multi-pass membrane protein</topology>
    </subcellularLocation>
</comment>
<feature type="transmembrane region" description="Helical" evidence="8">
    <location>
        <begin position="356"/>
        <end position="378"/>
    </location>
</feature>
<dbReference type="InterPro" id="IPR001463">
    <property type="entry name" value="Na/Ala_symport"/>
</dbReference>
<organism evidence="9 10">
    <name type="scientific">Peptoniphilus koenoeneniae</name>
    <dbReference type="NCBI Taxonomy" id="507751"/>
    <lineage>
        <taxon>Bacteria</taxon>
        <taxon>Bacillati</taxon>
        <taxon>Bacillota</taxon>
        <taxon>Tissierellia</taxon>
        <taxon>Tissierellales</taxon>
        <taxon>Peptoniphilaceae</taxon>
        <taxon>Peptoniphilus</taxon>
    </lineage>
</organism>
<dbReference type="Pfam" id="PF01235">
    <property type="entry name" value="Na_Ala_symp"/>
    <property type="match status" value="1"/>
</dbReference>
<protein>
    <submittedName>
        <fullName evidence="9">AGCS family alanine or glycine:cation symporter</fullName>
    </submittedName>
</protein>
<keyword evidence="8" id="KW-0769">Symport</keyword>
<accession>A0ABU0AVJ9</accession>
<proteinExistence type="inferred from homology"/>
<feature type="transmembrane region" description="Helical" evidence="8">
    <location>
        <begin position="220"/>
        <end position="241"/>
    </location>
</feature>
<reference evidence="9 10" key="1">
    <citation type="submission" date="2023-07" db="EMBL/GenBank/DDBJ databases">
        <title>Genomic Encyclopedia of Type Strains, Phase IV (KMG-IV): sequencing the most valuable type-strain genomes for metagenomic binning, comparative biology and taxonomic classification.</title>
        <authorList>
            <person name="Goeker M."/>
        </authorList>
    </citation>
    <scope>NUCLEOTIDE SEQUENCE [LARGE SCALE GENOMIC DNA]</scope>
    <source>
        <strain evidence="9 10">DSM 22616</strain>
    </source>
</reference>
<dbReference type="PANTHER" id="PTHR30330:SF3">
    <property type="entry name" value="TRANSCRIPTIONAL REGULATOR, LRP FAMILY"/>
    <property type="match status" value="1"/>
</dbReference>
<evidence type="ECO:0000256" key="2">
    <source>
        <dbReference type="ARBA" id="ARBA00009261"/>
    </source>
</evidence>
<feature type="transmembrane region" description="Helical" evidence="8">
    <location>
        <begin position="187"/>
        <end position="208"/>
    </location>
</feature>
<feature type="transmembrane region" description="Helical" evidence="8">
    <location>
        <begin position="314"/>
        <end position="336"/>
    </location>
</feature>
<keyword evidence="7 8" id="KW-0472">Membrane</keyword>
<gene>
    <name evidence="9" type="ORF">J2S72_000857</name>
</gene>
<feature type="transmembrane region" description="Helical" evidence="8">
    <location>
        <begin position="15"/>
        <end position="34"/>
    </location>
</feature>